<organism evidence="1 2">
    <name type="scientific">Bradyrhizobium vignae</name>
    <dbReference type="NCBI Taxonomy" id="1549949"/>
    <lineage>
        <taxon>Bacteria</taxon>
        <taxon>Pseudomonadati</taxon>
        <taxon>Pseudomonadota</taxon>
        <taxon>Alphaproteobacteria</taxon>
        <taxon>Hyphomicrobiales</taxon>
        <taxon>Nitrobacteraceae</taxon>
        <taxon>Bradyrhizobium</taxon>
    </lineage>
</organism>
<accession>A0A2U3PUM0</accession>
<dbReference type="GO" id="GO:0003676">
    <property type="term" value="F:nucleic acid binding"/>
    <property type="evidence" value="ECO:0007669"/>
    <property type="project" value="InterPro"/>
</dbReference>
<dbReference type="AlphaFoldDB" id="A0A2U3PUM0"/>
<dbReference type="KEGG" id="bvz:BRAD3257_1740"/>
<dbReference type="SUPFAM" id="SSF53098">
    <property type="entry name" value="Ribonuclease H-like"/>
    <property type="match status" value="1"/>
</dbReference>
<dbReference type="Gene3D" id="3.30.420.10">
    <property type="entry name" value="Ribonuclease H-like superfamily/Ribonuclease H"/>
    <property type="match status" value="1"/>
</dbReference>
<protein>
    <submittedName>
        <fullName evidence="1">Uncharacterized protein</fullName>
    </submittedName>
</protein>
<evidence type="ECO:0000313" key="2">
    <source>
        <dbReference type="Proteomes" id="UP000246085"/>
    </source>
</evidence>
<proteinExistence type="predicted"/>
<dbReference type="RefSeq" id="WP_122401391.1">
    <property type="nucleotide sequence ID" value="NZ_LS398110.1"/>
</dbReference>
<evidence type="ECO:0000313" key="1">
    <source>
        <dbReference type="EMBL" id="SPP92857.1"/>
    </source>
</evidence>
<reference evidence="1 2" key="1">
    <citation type="submission" date="2018-03" db="EMBL/GenBank/DDBJ databases">
        <authorList>
            <person name="Gully D."/>
        </authorList>
    </citation>
    <scope>NUCLEOTIDE SEQUENCE [LARGE SCALE GENOMIC DNA]</scope>
    <source>
        <strain evidence="1">ORS3257</strain>
    </source>
</reference>
<dbReference type="InterPro" id="IPR012337">
    <property type="entry name" value="RNaseH-like_sf"/>
</dbReference>
<dbReference type="Proteomes" id="UP000246085">
    <property type="component" value="Chromosome BRAD3257"/>
</dbReference>
<dbReference type="EMBL" id="LS398110">
    <property type="protein sequence ID" value="SPP92857.1"/>
    <property type="molecule type" value="Genomic_DNA"/>
</dbReference>
<dbReference type="InterPro" id="IPR036397">
    <property type="entry name" value="RNaseH_sf"/>
</dbReference>
<sequence length="138" mass="15152">MKEFGSGEHCVAIHTIANAIAQATHASRAGNRVVDVAIVAHNAEFDSAFCKRPSDTFVRKAWACSYREVAWRSEGFHSARLGHLSIGHCLFFDAHRALDDGRAALEILLRPLLRSGRTALAVEVSCSTAIDRYSERCP</sequence>
<name>A0A2U3PUM0_9BRAD</name>
<gene>
    <name evidence="1" type="ORF">BRAD3257_1740</name>
</gene>